<dbReference type="AlphaFoldDB" id="A0A812MAJ2"/>
<dbReference type="PANTHER" id="PTHR47447">
    <property type="entry name" value="OS03G0856100 PROTEIN"/>
    <property type="match status" value="1"/>
</dbReference>
<gene>
    <name evidence="3" type="primary">PPR4</name>
    <name evidence="3" type="ORF">SNAT2548_LOCUS13584</name>
</gene>
<dbReference type="PROSITE" id="PS51257">
    <property type="entry name" value="PROKAR_LIPOPROTEIN"/>
    <property type="match status" value="1"/>
</dbReference>
<accession>A0A812MAJ2</accession>
<comment type="caution">
    <text evidence="3">The sequence shown here is derived from an EMBL/GenBank/DDBJ whole genome shotgun (WGS) entry which is preliminary data.</text>
</comment>
<feature type="chain" id="PRO_5032860346" evidence="2">
    <location>
        <begin position="25"/>
        <end position="345"/>
    </location>
</feature>
<keyword evidence="2" id="KW-0732">Signal</keyword>
<keyword evidence="4" id="KW-1185">Reference proteome</keyword>
<dbReference type="Pfam" id="PF13812">
    <property type="entry name" value="PPR_3"/>
    <property type="match status" value="1"/>
</dbReference>
<evidence type="ECO:0000313" key="3">
    <source>
        <dbReference type="EMBL" id="CAE7260196.1"/>
    </source>
</evidence>
<dbReference type="OrthoDB" id="267048at2759"/>
<evidence type="ECO:0000256" key="1">
    <source>
        <dbReference type="ARBA" id="ARBA00022737"/>
    </source>
</evidence>
<evidence type="ECO:0000313" key="4">
    <source>
        <dbReference type="Proteomes" id="UP000604046"/>
    </source>
</evidence>
<dbReference type="PANTHER" id="PTHR47447:SF17">
    <property type="entry name" value="OS12G0638900 PROTEIN"/>
    <property type="match status" value="1"/>
</dbReference>
<dbReference type="Gene3D" id="1.25.40.10">
    <property type="entry name" value="Tetratricopeptide repeat domain"/>
    <property type="match status" value="1"/>
</dbReference>
<evidence type="ECO:0000256" key="2">
    <source>
        <dbReference type="SAM" id="SignalP"/>
    </source>
</evidence>
<feature type="signal peptide" evidence="2">
    <location>
        <begin position="1"/>
        <end position="24"/>
    </location>
</feature>
<dbReference type="Proteomes" id="UP000604046">
    <property type="component" value="Unassembled WGS sequence"/>
</dbReference>
<proteinExistence type="predicted"/>
<dbReference type="InterPro" id="IPR011990">
    <property type="entry name" value="TPR-like_helical_dom_sf"/>
</dbReference>
<dbReference type="EMBL" id="CAJNDS010001446">
    <property type="protein sequence ID" value="CAE7260196.1"/>
    <property type="molecule type" value="Genomic_DNA"/>
</dbReference>
<sequence length="345" mass="37587">MKMRRKGSGALSWSKLVVAGQALALLFAACPQDFAAGKQSSLKLLREREGLALKAKAEILPLSDDSQLLLARIVDAGERGDWQRIQQMFSAYHQSEIQIHTAVMHAAIMCGQYSRGAKVYESLCALNVTKTAPAYTQALKIYAHLGLRDVVDRVWAEAQACCELDQPLAAARIDAAASVGDVQTAAFVLDRMNRSGVSVNIAHVTSAIRACWETEGHGHNAARFLYQLLLDLGLKPNVVTFTCLIGAYKTAPLEDILAAIADMQAMDIAANTAFVETFLITVLRKPRDGRWSVADIIAMVPTWPSGRVAAAKSALEDFKREHIQLSQLSRKIDLALQQVDTGDDV</sequence>
<reference evidence="3" key="1">
    <citation type="submission" date="2021-02" db="EMBL/GenBank/DDBJ databases">
        <authorList>
            <person name="Dougan E. K."/>
            <person name="Rhodes N."/>
            <person name="Thang M."/>
            <person name="Chan C."/>
        </authorList>
    </citation>
    <scope>NUCLEOTIDE SEQUENCE</scope>
</reference>
<organism evidence="3 4">
    <name type="scientific">Symbiodinium natans</name>
    <dbReference type="NCBI Taxonomy" id="878477"/>
    <lineage>
        <taxon>Eukaryota</taxon>
        <taxon>Sar</taxon>
        <taxon>Alveolata</taxon>
        <taxon>Dinophyceae</taxon>
        <taxon>Suessiales</taxon>
        <taxon>Symbiodiniaceae</taxon>
        <taxon>Symbiodinium</taxon>
    </lineage>
</organism>
<dbReference type="InterPro" id="IPR002885">
    <property type="entry name" value="PPR_rpt"/>
</dbReference>
<name>A0A812MAJ2_9DINO</name>
<protein>
    <submittedName>
        <fullName evidence="3">PPR4 protein</fullName>
    </submittedName>
</protein>
<keyword evidence="1" id="KW-0677">Repeat</keyword>